<keyword evidence="4 6" id="KW-1133">Transmembrane helix</keyword>
<dbReference type="PANTHER" id="PTHR32196">
    <property type="entry name" value="ABC TRANSPORTER PERMEASE PROTEIN YPHD-RELATED-RELATED"/>
    <property type="match status" value="1"/>
</dbReference>
<dbReference type="EMBL" id="QWJJ01000013">
    <property type="protein sequence ID" value="RII37869.1"/>
    <property type="molecule type" value="Genomic_DNA"/>
</dbReference>
<feature type="transmembrane region" description="Helical" evidence="6">
    <location>
        <begin position="280"/>
        <end position="298"/>
    </location>
</feature>
<proteinExistence type="predicted"/>
<dbReference type="AlphaFoldDB" id="A0A399IZY9"/>
<keyword evidence="3 6" id="KW-0812">Transmembrane</keyword>
<feature type="transmembrane region" description="Helical" evidence="6">
    <location>
        <begin position="225"/>
        <end position="246"/>
    </location>
</feature>
<dbReference type="Pfam" id="PF02653">
    <property type="entry name" value="BPD_transp_2"/>
    <property type="match status" value="1"/>
</dbReference>
<evidence type="ECO:0000256" key="3">
    <source>
        <dbReference type="ARBA" id="ARBA00022692"/>
    </source>
</evidence>
<name>A0A399IZY9_9RHOB</name>
<keyword evidence="2" id="KW-1003">Cell membrane</keyword>
<feature type="transmembrane region" description="Helical" evidence="6">
    <location>
        <begin position="172"/>
        <end position="194"/>
    </location>
</feature>
<gene>
    <name evidence="7" type="ORF">DL237_14425</name>
</gene>
<evidence type="ECO:0000256" key="2">
    <source>
        <dbReference type="ARBA" id="ARBA00022475"/>
    </source>
</evidence>
<evidence type="ECO:0000313" key="8">
    <source>
        <dbReference type="Proteomes" id="UP000265848"/>
    </source>
</evidence>
<evidence type="ECO:0000256" key="1">
    <source>
        <dbReference type="ARBA" id="ARBA00004651"/>
    </source>
</evidence>
<evidence type="ECO:0000256" key="5">
    <source>
        <dbReference type="ARBA" id="ARBA00023136"/>
    </source>
</evidence>
<evidence type="ECO:0000256" key="4">
    <source>
        <dbReference type="ARBA" id="ARBA00022989"/>
    </source>
</evidence>
<sequence length="327" mass="33272">MMTAAENSSDTDKIPTSFPTLLRRYAGVGAALVALIVFLSLTQENFLKYNNIMNILRTNSVMFVAAVGLTFVIISQGLDLSVGSMTALGGVFLAELLTSGVGAWPAIFLTIAACTILGAVVNGGLIAYGGFNFFVVTLAMMQLLRGAALVISNGVPASTFMWDPVQWVGDGVVLGLPVPVVLAVLIGLLGYAVMRWTRFGRSVYAVGGNETAARLAGINVARVRVAVYGISAACAGVSAIMLTGRLTSSQPVSAALGLELSAAAAVLLGGASFAGGSGNIGGSAIGVLFLGVLANGITLAGVPSYWQGIATGAVLIAAIALDRIRAK</sequence>
<accession>A0A399IZY9</accession>
<dbReference type="PANTHER" id="PTHR32196:SF72">
    <property type="entry name" value="RIBOSE IMPORT PERMEASE PROTEIN RBSC"/>
    <property type="match status" value="1"/>
</dbReference>
<comment type="caution">
    <text evidence="7">The sequence shown here is derived from an EMBL/GenBank/DDBJ whole genome shotgun (WGS) entry which is preliminary data.</text>
</comment>
<dbReference type="CDD" id="cd06579">
    <property type="entry name" value="TM_PBP1_transp_AraH_like"/>
    <property type="match status" value="1"/>
</dbReference>
<feature type="transmembrane region" description="Helical" evidence="6">
    <location>
        <begin position="22"/>
        <end position="41"/>
    </location>
</feature>
<dbReference type="GO" id="GO:0005886">
    <property type="term" value="C:plasma membrane"/>
    <property type="evidence" value="ECO:0007669"/>
    <property type="project" value="UniProtKB-SubCell"/>
</dbReference>
<feature type="transmembrane region" description="Helical" evidence="6">
    <location>
        <begin position="133"/>
        <end position="152"/>
    </location>
</feature>
<feature type="transmembrane region" description="Helical" evidence="6">
    <location>
        <begin position="61"/>
        <end position="82"/>
    </location>
</feature>
<keyword evidence="5 6" id="KW-0472">Membrane</keyword>
<feature type="transmembrane region" description="Helical" evidence="6">
    <location>
        <begin position="304"/>
        <end position="321"/>
    </location>
</feature>
<protein>
    <submittedName>
        <fullName evidence="7">ABC transporter permease</fullName>
    </submittedName>
</protein>
<evidence type="ECO:0000313" key="7">
    <source>
        <dbReference type="EMBL" id="RII37869.1"/>
    </source>
</evidence>
<reference evidence="7 8" key="1">
    <citation type="submission" date="2018-08" db="EMBL/GenBank/DDBJ databases">
        <title>Pseudooceanicola sediminis CY03 in the family Rhodobacteracea.</title>
        <authorList>
            <person name="Zhang Y.-J."/>
        </authorList>
    </citation>
    <scope>NUCLEOTIDE SEQUENCE [LARGE SCALE GENOMIC DNA]</scope>
    <source>
        <strain evidence="7 8">CY03</strain>
    </source>
</reference>
<feature type="transmembrane region" description="Helical" evidence="6">
    <location>
        <begin position="102"/>
        <end position="121"/>
    </location>
</feature>
<comment type="subcellular location">
    <subcellularLocation>
        <location evidence="1">Cell membrane</location>
        <topology evidence="1">Multi-pass membrane protein</topology>
    </subcellularLocation>
</comment>
<dbReference type="Proteomes" id="UP000265848">
    <property type="component" value="Unassembled WGS sequence"/>
</dbReference>
<dbReference type="InterPro" id="IPR001851">
    <property type="entry name" value="ABC_transp_permease"/>
</dbReference>
<evidence type="ECO:0000256" key="6">
    <source>
        <dbReference type="SAM" id="Phobius"/>
    </source>
</evidence>
<organism evidence="7 8">
    <name type="scientific">Pseudooceanicola sediminis</name>
    <dbReference type="NCBI Taxonomy" id="2211117"/>
    <lineage>
        <taxon>Bacteria</taxon>
        <taxon>Pseudomonadati</taxon>
        <taxon>Pseudomonadota</taxon>
        <taxon>Alphaproteobacteria</taxon>
        <taxon>Rhodobacterales</taxon>
        <taxon>Paracoccaceae</taxon>
        <taxon>Pseudooceanicola</taxon>
    </lineage>
</organism>
<feature type="transmembrane region" description="Helical" evidence="6">
    <location>
        <begin position="252"/>
        <end position="273"/>
    </location>
</feature>
<dbReference type="GO" id="GO:0022857">
    <property type="term" value="F:transmembrane transporter activity"/>
    <property type="evidence" value="ECO:0007669"/>
    <property type="project" value="InterPro"/>
</dbReference>
<keyword evidence="8" id="KW-1185">Reference proteome</keyword>